<dbReference type="InterPro" id="IPR001761">
    <property type="entry name" value="Peripla_BP/Lac1_sug-bd_dom"/>
</dbReference>
<evidence type="ECO:0000256" key="4">
    <source>
        <dbReference type="ARBA" id="ARBA00023163"/>
    </source>
</evidence>
<evidence type="ECO:0000256" key="3">
    <source>
        <dbReference type="ARBA" id="ARBA00023125"/>
    </source>
</evidence>
<dbReference type="InterPro" id="IPR028082">
    <property type="entry name" value="Peripla_BP_I"/>
</dbReference>
<dbReference type="CDD" id="cd06267">
    <property type="entry name" value="PBP1_LacI_sugar_binding-like"/>
    <property type="match status" value="1"/>
</dbReference>
<dbReference type="PROSITE" id="PS50932">
    <property type="entry name" value="HTH_LACI_2"/>
    <property type="match status" value="1"/>
</dbReference>
<evidence type="ECO:0000313" key="6">
    <source>
        <dbReference type="EMBL" id="MPM53460.1"/>
    </source>
</evidence>
<gene>
    <name evidence="6" type="primary">purR_41</name>
    <name evidence="6" type="ORF">SDC9_100228</name>
</gene>
<dbReference type="SMART" id="SM00354">
    <property type="entry name" value="HTH_LACI"/>
    <property type="match status" value="1"/>
</dbReference>
<dbReference type="Gene3D" id="3.40.50.2300">
    <property type="match status" value="2"/>
</dbReference>
<name>A0A645AK15_9ZZZZ</name>
<comment type="caution">
    <text evidence="6">The sequence shown here is derived from an EMBL/GenBank/DDBJ whole genome shotgun (WGS) entry which is preliminary data.</text>
</comment>
<dbReference type="EMBL" id="VSSQ01014348">
    <property type="protein sequence ID" value="MPM53460.1"/>
    <property type="molecule type" value="Genomic_DNA"/>
</dbReference>
<dbReference type="GO" id="GO:0000976">
    <property type="term" value="F:transcription cis-regulatory region binding"/>
    <property type="evidence" value="ECO:0007669"/>
    <property type="project" value="TreeGrafter"/>
</dbReference>
<dbReference type="Pfam" id="PF00532">
    <property type="entry name" value="Peripla_BP_1"/>
    <property type="match status" value="1"/>
</dbReference>
<dbReference type="SUPFAM" id="SSF47413">
    <property type="entry name" value="lambda repressor-like DNA-binding domains"/>
    <property type="match status" value="1"/>
</dbReference>
<evidence type="ECO:0000256" key="2">
    <source>
        <dbReference type="ARBA" id="ARBA00023015"/>
    </source>
</evidence>
<accession>A0A645AK15</accession>
<keyword evidence="3" id="KW-0238">DNA-binding</keyword>
<proteinExistence type="predicted"/>
<dbReference type="PRINTS" id="PR00036">
    <property type="entry name" value="HTHLACI"/>
</dbReference>
<dbReference type="AlphaFoldDB" id="A0A645AK15"/>
<sequence>MLKTIRIPRIPCIKPIIPGKAAQFLIEKTGQGVDVAPEEAYTKTKLKDYVISSRFTQSAETARSAAVLVFARSTCAFSFAAREVSGKERKVRKERSSTMKVTISDVAKMAGVSTATVSHTINNTRYVSEETREKVYAAISQLGYTPDASARSFRTGKKKTIGFIVPDISNKFFATMIESVENYLAAAGYHLIIANTKEDMEREEKNVRLLTAGLVDGLLIASTMDSFEQLSSLLPAGFPVVLVDRVFSEKKFSSVCVSNFQPIYRSVCRLVGKGDRRIGIIGGLPRLSTTKERISAYQQAISDCGLAPEETFIRYGDSMENSARTCLDELMEQNCDAVIVTNGLMASESIIYLHRKGVQLARDMDLVSFVDYESDFYQLYASQIDSIVQPVNELGAAAGEEILKRVEDPDAPIFEKVLTSSYRPYDVPKSWNHSDR</sequence>
<keyword evidence="2" id="KW-0805">Transcription regulation</keyword>
<dbReference type="PANTHER" id="PTHR30146">
    <property type="entry name" value="LACI-RELATED TRANSCRIPTIONAL REPRESSOR"/>
    <property type="match status" value="1"/>
</dbReference>
<dbReference type="SUPFAM" id="SSF53822">
    <property type="entry name" value="Periplasmic binding protein-like I"/>
    <property type="match status" value="1"/>
</dbReference>
<keyword evidence="4" id="KW-0804">Transcription</keyword>
<dbReference type="CDD" id="cd01392">
    <property type="entry name" value="HTH_LacI"/>
    <property type="match status" value="1"/>
</dbReference>
<dbReference type="Pfam" id="PF00356">
    <property type="entry name" value="LacI"/>
    <property type="match status" value="1"/>
</dbReference>
<dbReference type="GO" id="GO:0003700">
    <property type="term" value="F:DNA-binding transcription factor activity"/>
    <property type="evidence" value="ECO:0007669"/>
    <property type="project" value="TreeGrafter"/>
</dbReference>
<evidence type="ECO:0000256" key="1">
    <source>
        <dbReference type="ARBA" id="ARBA00022491"/>
    </source>
</evidence>
<dbReference type="PANTHER" id="PTHR30146:SF148">
    <property type="entry name" value="HTH-TYPE TRANSCRIPTIONAL REPRESSOR PURR-RELATED"/>
    <property type="match status" value="1"/>
</dbReference>
<protein>
    <submittedName>
        <fullName evidence="6">HTH-type transcriptional repressor PurR</fullName>
    </submittedName>
</protein>
<feature type="domain" description="HTH lacI-type" evidence="5">
    <location>
        <begin position="101"/>
        <end position="155"/>
    </location>
</feature>
<keyword evidence="1" id="KW-0678">Repressor</keyword>
<evidence type="ECO:0000259" key="5">
    <source>
        <dbReference type="PROSITE" id="PS50932"/>
    </source>
</evidence>
<dbReference type="Gene3D" id="1.10.260.40">
    <property type="entry name" value="lambda repressor-like DNA-binding domains"/>
    <property type="match status" value="1"/>
</dbReference>
<dbReference type="InterPro" id="IPR000843">
    <property type="entry name" value="HTH_LacI"/>
</dbReference>
<reference evidence="6" key="1">
    <citation type="submission" date="2019-08" db="EMBL/GenBank/DDBJ databases">
        <authorList>
            <person name="Kucharzyk K."/>
            <person name="Murdoch R.W."/>
            <person name="Higgins S."/>
            <person name="Loffler F."/>
        </authorList>
    </citation>
    <scope>NUCLEOTIDE SEQUENCE</scope>
</reference>
<organism evidence="6">
    <name type="scientific">bioreactor metagenome</name>
    <dbReference type="NCBI Taxonomy" id="1076179"/>
    <lineage>
        <taxon>unclassified sequences</taxon>
        <taxon>metagenomes</taxon>
        <taxon>ecological metagenomes</taxon>
    </lineage>
</organism>
<dbReference type="InterPro" id="IPR010982">
    <property type="entry name" value="Lambda_DNA-bd_dom_sf"/>
</dbReference>